<dbReference type="EMBL" id="LIIN01000016">
    <property type="protein sequence ID" value="KZX22061.1"/>
    <property type="molecule type" value="Genomic_DNA"/>
</dbReference>
<evidence type="ECO:0000313" key="1">
    <source>
        <dbReference type="EMBL" id="KZX22061.1"/>
    </source>
</evidence>
<gene>
    <name evidence="1" type="ORF">ACH61_00773</name>
</gene>
<keyword evidence="2" id="KW-1185">Reference proteome</keyword>
<dbReference type="Proteomes" id="UP000076717">
    <property type="component" value="Unassembled WGS sequence"/>
</dbReference>
<protein>
    <submittedName>
        <fullName evidence="1">Uncharacterized protein</fullName>
    </submittedName>
</protein>
<reference evidence="1 2" key="1">
    <citation type="submission" date="2015-08" db="EMBL/GenBank/DDBJ databases">
        <title>Draft Genome Sequence of Rathayibacter sp. Strain VKM Ac-2596 Isolated from Leaf Gall Induced by Plant-Parasitic Nematodes.</title>
        <authorList>
            <person name="Vasilenko O.V."/>
            <person name="Starodumova I.P."/>
            <person name="Tarlachkov S.V."/>
            <person name="Dorofeeva L.V."/>
            <person name="Evtushenko L.I."/>
        </authorList>
    </citation>
    <scope>NUCLEOTIDE SEQUENCE [LARGE SCALE GENOMIC DNA]</scope>
    <source>
        <strain evidence="1 2">VKM Ac-2596</strain>
    </source>
</reference>
<evidence type="ECO:0000313" key="2">
    <source>
        <dbReference type="Proteomes" id="UP000076717"/>
    </source>
</evidence>
<organism evidence="1 2">
    <name type="scientific">Rathayibacter tanaceti</name>
    <dbReference type="NCBI Taxonomy" id="1671680"/>
    <lineage>
        <taxon>Bacteria</taxon>
        <taxon>Bacillati</taxon>
        <taxon>Actinomycetota</taxon>
        <taxon>Actinomycetes</taxon>
        <taxon>Micrococcales</taxon>
        <taxon>Microbacteriaceae</taxon>
        <taxon>Rathayibacter</taxon>
    </lineage>
</organism>
<name>A0A166IAL7_9MICO</name>
<comment type="caution">
    <text evidence="1">The sequence shown here is derived from an EMBL/GenBank/DDBJ whole genome shotgun (WGS) entry which is preliminary data.</text>
</comment>
<dbReference type="AlphaFoldDB" id="A0A166IAL7"/>
<proteinExistence type="predicted"/>
<sequence>MIFDHVYSEPHALVEEQKAWLQRYEESFGGE</sequence>
<accession>A0A166IAL7</accession>